<feature type="chain" id="PRO_5026022899" description="Lipocalin-like domain-containing protein" evidence="1">
    <location>
        <begin position="23"/>
        <end position="146"/>
    </location>
</feature>
<dbReference type="EMBL" id="CP050063">
    <property type="protein sequence ID" value="QIP12715.1"/>
    <property type="molecule type" value="Genomic_DNA"/>
</dbReference>
<feature type="signal peptide" evidence="1">
    <location>
        <begin position="1"/>
        <end position="22"/>
    </location>
</feature>
<dbReference type="AlphaFoldDB" id="A0A6G9AKA8"/>
<evidence type="ECO:0008006" key="4">
    <source>
        <dbReference type="Google" id="ProtNLM"/>
    </source>
</evidence>
<sequence length="146" mass="15936">MKKQLCLLLVLACFGGCRPKSVAPITNQISKIWKANMVTEANVLVFTLGTTTNIKPGYSNFVLDLSQADKASLTDVDGRLTTGTWTVSTDNKRLILNNLTPKPSNTGGIIEYYILTAPDGSSLKLERTADSRKTGNTVNQYDLIPR</sequence>
<dbReference type="RefSeq" id="WP_167207090.1">
    <property type="nucleotide sequence ID" value="NZ_CP050063.1"/>
</dbReference>
<gene>
    <name evidence="2" type="ORF">G8759_08795</name>
</gene>
<keyword evidence="3" id="KW-1185">Reference proteome</keyword>
<evidence type="ECO:0000313" key="2">
    <source>
        <dbReference type="EMBL" id="QIP12715.1"/>
    </source>
</evidence>
<dbReference type="KEGG" id="spib:G8759_08795"/>
<dbReference type="Proteomes" id="UP000501802">
    <property type="component" value="Chromosome"/>
</dbReference>
<keyword evidence="1" id="KW-0732">Signal</keyword>
<evidence type="ECO:0000256" key="1">
    <source>
        <dbReference type="SAM" id="SignalP"/>
    </source>
</evidence>
<proteinExistence type="predicted"/>
<evidence type="ECO:0000313" key="3">
    <source>
        <dbReference type="Proteomes" id="UP000501802"/>
    </source>
</evidence>
<organism evidence="2 3">
    <name type="scientific">Spirosoma aureum</name>
    <dbReference type="NCBI Taxonomy" id="2692134"/>
    <lineage>
        <taxon>Bacteria</taxon>
        <taxon>Pseudomonadati</taxon>
        <taxon>Bacteroidota</taxon>
        <taxon>Cytophagia</taxon>
        <taxon>Cytophagales</taxon>
        <taxon>Cytophagaceae</taxon>
        <taxon>Spirosoma</taxon>
    </lineage>
</organism>
<name>A0A6G9AKA8_9BACT</name>
<protein>
    <recommendedName>
        <fullName evidence="4">Lipocalin-like domain-containing protein</fullName>
    </recommendedName>
</protein>
<accession>A0A6G9AKA8</accession>
<reference evidence="2 3" key="1">
    <citation type="submission" date="2020-03" db="EMBL/GenBank/DDBJ databases">
        <authorList>
            <person name="Kim M.K."/>
        </authorList>
    </citation>
    <scope>NUCLEOTIDE SEQUENCE [LARGE SCALE GENOMIC DNA]</scope>
    <source>
        <strain evidence="2 3">BT328</strain>
    </source>
</reference>